<evidence type="ECO:0000313" key="2">
    <source>
        <dbReference type="EMBL" id="RNF01506.1"/>
    </source>
</evidence>
<dbReference type="EMBL" id="MKKU01000821">
    <property type="protein sequence ID" value="RNF01506.1"/>
    <property type="molecule type" value="Genomic_DNA"/>
</dbReference>
<sequence>MARKRNRDRPTALNERRKRGTCIKRGLGELDDLDAAPPSQTPACVKVQTGAAAPKCLAGKASTDTSNMAVVSGALAAEEEDVFPSAPLSSSFSSAPSVFGRGWDEWKCVKQLLFAAQDGAGATEARRKALDRIQLVWKARERKHRPLPAYAEATALLMEAVLLDEGGHLSSSGAVSFYGAAISRSVHLMTGTFARGAADTYRKRARMIGFPEEAVEVRQRVAHGALPLLSELRWVCGLVLQFLFQHYWVEQERHLRLMEAEEEEEAEVAEDDAMSAAEPQHNAQSTTVEEMRQLLEDLSEVSEGASTDASGPAEVAHGGWQLC</sequence>
<dbReference type="GO" id="GO:0000460">
    <property type="term" value="P:maturation of 5.8S rRNA"/>
    <property type="evidence" value="ECO:0007669"/>
    <property type="project" value="TreeGrafter"/>
</dbReference>
<feature type="region of interest" description="Disordered" evidence="1">
    <location>
        <begin position="1"/>
        <end position="20"/>
    </location>
</feature>
<accession>A0A3R7N7D5</accession>
<dbReference type="OrthoDB" id="10263222at2759"/>
<dbReference type="RefSeq" id="XP_029224467.1">
    <property type="nucleotide sequence ID" value="XM_029375525.1"/>
</dbReference>
<feature type="region of interest" description="Disordered" evidence="1">
    <location>
        <begin position="299"/>
        <end position="323"/>
    </location>
</feature>
<dbReference type="PANTHER" id="PTHR15002:SF0">
    <property type="entry name" value="RIBOSOMAL BIOGENESIS PROTEIN LAS1L"/>
    <property type="match status" value="1"/>
</dbReference>
<reference evidence="2 3" key="1">
    <citation type="journal article" date="2018" name="BMC Genomics">
        <title>Genomic comparison of Trypanosoma conorhini and Trypanosoma rangeli to Trypanosoma cruzi strains of high and low virulence.</title>
        <authorList>
            <person name="Bradwell K.R."/>
            <person name="Koparde V.N."/>
            <person name="Matveyev A.V."/>
            <person name="Serrano M.G."/>
            <person name="Alves J.M."/>
            <person name="Parikh H."/>
            <person name="Huang B."/>
            <person name="Lee V."/>
            <person name="Espinosa-Alvarez O."/>
            <person name="Ortiz P.A."/>
            <person name="Costa-Martins A.G."/>
            <person name="Teixeira M.M."/>
            <person name="Buck G.A."/>
        </authorList>
    </citation>
    <scope>NUCLEOTIDE SEQUENCE [LARGE SCALE GENOMIC DNA]</scope>
    <source>
        <strain evidence="2 3">025E</strain>
    </source>
</reference>
<dbReference type="AlphaFoldDB" id="A0A3R7N7D5"/>
<dbReference type="PANTHER" id="PTHR15002">
    <property type="entry name" value="RIBOSOMAL BIOGENESIS PROTEIN LAS1L"/>
    <property type="match status" value="1"/>
</dbReference>
<organism evidence="2 3">
    <name type="scientific">Trypanosoma conorhini</name>
    <dbReference type="NCBI Taxonomy" id="83891"/>
    <lineage>
        <taxon>Eukaryota</taxon>
        <taxon>Discoba</taxon>
        <taxon>Euglenozoa</taxon>
        <taxon>Kinetoplastea</taxon>
        <taxon>Metakinetoplastina</taxon>
        <taxon>Trypanosomatida</taxon>
        <taxon>Trypanosomatidae</taxon>
        <taxon>Trypanosoma</taxon>
    </lineage>
</organism>
<proteinExistence type="predicted"/>
<dbReference type="GO" id="GO:0000470">
    <property type="term" value="P:maturation of LSU-rRNA"/>
    <property type="evidence" value="ECO:0007669"/>
    <property type="project" value="TreeGrafter"/>
</dbReference>
<name>A0A3R7N7D5_9TRYP</name>
<feature type="region of interest" description="Disordered" evidence="1">
    <location>
        <begin position="260"/>
        <end position="287"/>
    </location>
</feature>
<dbReference type="GO" id="GO:0004519">
    <property type="term" value="F:endonuclease activity"/>
    <property type="evidence" value="ECO:0007669"/>
    <property type="project" value="InterPro"/>
</dbReference>
<dbReference type="GO" id="GO:0090730">
    <property type="term" value="C:Las1 complex"/>
    <property type="evidence" value="ECO:0007669"/>
    <property type="project" value="InterPro"/>
</dbReference>
<keyword evidence="3" id="KW-1185">Reference proteome</keyword>
<protein>
    <submittedName>
        <fullName evidence="2">Cell morphogenesis protein Las1</fullName>
    </submittedName>
</protein>
<feature type="compositionally biased region" description="Acidic residues" evidence="1">
    <location>
        <begin position="260"/>
        <end position="273"/>
    </location>
</feature>
<dbReference type="GeneID" id="40322293"/>
<evidence type="ECO:0000256" key="1">
    <source>
        <dbReference type="SAM" id="MobiDB-lite"/>
    </source>
</evidence>
<comment type="caution">
    <text evidence="2">The sequence shown here is derived from an EMBL/GenBank/DDBJ whole genome shotgun (WGS) entry which is preliminary data.</text>
</comment>
<gene>
    <name evidence="2" type="ORF">Tco025E_08682</name>
</gene>
<dbReference type="InterPro" id="IPR007174">
    <property type="entry name" value="Las1"/>
</dbReference>
<dbReference type="Proteomes" id="UP000284403">
    <property type="component" value="Unassembled WGS sequence"/>
</dbReference>
<dbReference type="GO" id="GO:0030687">
    <property type="term" value="C:preribosome, large subunit precursor"/>
    <property type="evidence" value="ECO:0007669"/>
    <property type="project" value="TreeGrafter"/>
</dbReference>
<dbReference type="Pfam" id="PF04031">
    <property type="entry name" value="Las1"/>
    <property type="match status" value="1"/>
</dbReference>
<evidence type="ECO:0000313" key="3">
    <source>
        <dbReference type="Proteomes" id="UP000284403"/>
    </source>
</evidence>